<dbReference type="InterPro" id="IPR036188">
    <property type="entry name" value="FAD/NAD-bd_sf"/>
</dbReference>
<proteinExistence type="predicted"/>
<dbReference type="Gene3D" id="3.50.50.60">
    <property type="entry name" value="FAD/NAD(P)-binding domain"/>
    <property type="match status" value="1"/>
</dbReference>
<organism evidence="1">
    <name type="scientific">uncultured Rubrobacteraceae bacterium</name>
    <dbReference type="NCBI Taxonomy" id="349277"/>
    <lineage>
        <taxon>Bacteria</taxon>
        <taxon>Bacillati</taxon>
        <taxon>Actinomycetota</taxon>
        <taxon>Rubrobacteria</taxon>
        <taxon>Rubrobacterales</taxon>
        <taxon>Rubrobacteraceae</taxon>
        <taxon>environmental samples</taxon>
    </lineage>
</organism>
<dbReference type="EMBL" id="CADCVB010000117">
    <property type="protein sequence ID" value="CAA9432319.1"/>
    <property type="molecule type" value="Genomic_DNA"/>
</dbReference>
<reference evidence="1" key="1">
    <citation type="submission" date="2020-02" db="EMBL/GenBank/DDBJ databases">
        <authorList>
            <person name="Meier V. D."/>
        </authorList>
    </citation>
    <scope>NUCLEOTIDE SEQUENCE</scope>
    <source>
        <strain evidence="1">AVDCRST_MAG78</strain>
    </source>
</reference>
<dbReference type="AlphaFoldDB" id="A0A6J4Q2K8"/>
<evidence type="ECO:0000313" key="1">
    <source>
        <dbReference type="EMBL" id="CAA9432319.1"/>
    </source>
</evidence>
<gene>
    <name evidence="1" type="ORF">AVDCRST_MAG78-1781</name>
</gene>
<sequence length="185" mass="19853">MGLADWLEGPNHRKYEGVVVHARTARVRGPNSPANRHGVRGYVIPWFETTTRLLERAREAGASFRGGVRARTLLRSPSGAVSGVEVGEYRSGGTATRGETVWHEAPLVVVANGAGEFAGEGTKAPNNGVTRRQYFTGVDGLEKDHLHVLQSDALNGIGASYVYYLGDGRAAVGGSVWGYAPRRHT</sequence>
<name>A0A6J4Q2K8_9ACTN</name>
<protein>
    <submittedName>
        <fullName evidence="1">Uncharacterized protein</fullName>
    </submittedName>
</protein>
<accession>A0A6J4Q2K8</accession>
<dbReference type="SUPFAM" id="SSF51905">
    <property type="entry name" value="FAD/NAD(P)-binding domain"/>
    <property type="match status" value="1"/>
</dbReference>